<comment type="caution">
    <text evidence="1">The sequence shown here is derived from an EMBL/GenBank/DDBJ whole genome shotgun (WGS) entry which is preliminary data.</text>
</comment>
<accession>A0ABT3FM07</accession>
<proteinExistence type="predicted"/>
<evidence type="ECO:0000313" key="1">
    <source>
        <dbReference type="EMBL" id="MCW1884005.1"/>
    </source>
</evidence>
<organism evidence="1 2">
    <name type="scientific">Luteolibacter flavescens</name>
    <dbReference type="NCBI Taxonomy" id="1859460"/>
    <lineage>
        <taxon>Bacteria</taxon>
        <taxon>Pseudomonadati</taxon>
        <taxon>Verrucomicrobiota</taxon>
        <taxon>Verrucomicrobiia</taxon>
        <taxon>Verrucomicrobiales</taxon>
        <taxon>Verrucomicrobiaceae</taxon>
        <taxon>Luteolibacter</taxon>
    </lineage>
</organism>
<keyword evidence="2" id="KW-1185">Reference proteome</keyword>
<gene>
    <name evidence="1" type="ORF">OKA04_04645</name>
</gene>
<reference evidence="1 2" key="1">
    <citation type="submission" date="2022-10" db="EMBL/GenBank/DDBJ databases">
        <title>Luteolibacter flavescens strain MCCC 1K03193, whole genome shotgun sequencing project.</title>
        <authorList>
            <person name="Zhao G."/>
            <person name="Shen L."/>
        </authorList>
    </citation>
    <scope>NUCLEOTIDE SEQUENCE [LARGE SCALE GENOMIC DNA]</scope>
    <source>
        <strain evidence="1 2">MCCC 1K03193</strain>
    </source>
</reference>
<dbReference type="RefSeq" id="WP_264499964.1">
    <property type="nucleotide sequence ID" value="NZ_JAPDDS010000002.1"/>
</dbReference>
<sequence>MDLTILTELEAAHPRLLKRTTLQAGVSLAEDNFTKTAFDRAMVVLEQKGDIRIQAGEDVQRVAITAAGLNRLAETR</sequence>
<name>A0ABT3FM07_9BACT</name>
<evidence type="ECO:0000313" key="2">
    <source>
        <dbReference type="Proteomes" id="UP001207930"/>
    </source>
</evidence>
<dbReference type="Proteomes" id="UP001207930">
    <property type="component" value="Unassembled WGS sequence"/>
</dbReference>
<protein>
    <submittedName>
        <fullName evidence="1">Uncharacterized protein</fullName>
    </submittedName>
</protein>
<dbReference type="EMBL" id="JAPDDS010000002">
    <property type="protein sequence ID" value="MCW1884005.1"/>
    <property type="molecule type" value="Genomic_DNA"/>
</dbReference>